<keyword evidence="2" id="KW-1185">Reference proteome</keyword>
<proteinExistence type="predicted"/>
<accession>C6HU43</accession>
<sequence>MKDFFRSRSLPGRDFRPRPLAMALLMGATFLITGHGTGTALAKTTREKVLFVTQKGSTEKTLSLDFAPSRRLHYNKFWMDITRTKPYVDAKGRKIVIPDTKTFRGINEITIRFWHPRHEPNLLDAIVVKAYDKNGHLVKHGAFDRGVFVILLSNSLFKGNFVRFDGIGHYVPGDKSLYVKVMVRKTHKVAILPFADFINDFTRQINTQPVVSWAVK</sequence>
<organism evidence="1 2">
    <name type="scientific">Leptospirillum ferrodiazotrophum</name>
    <dbReference type="NCBI Taxonomy" id="412449"/>
    <lineage>
        <taxon>Bacteria</taxon>
        <taxon>Pseudomonadati</taxon>
        <taxon>Nitrospirota</taxon>
        <taxon>Nitrospiria</taxon>
        <taxon>Nitrospirales</taxon>
        <taxon>Nitrospiraceae</taxon>
        <taxon>Leptospirillum</taxon>
    </lineage>
</organism>
<dbReference type="EMBL" id="GG693852">
    <property type="protein sequence ID" value="EES53971.1"/>
    <property type="molecule type" value="Genomic_DNA"/>
</dbReference>
<name>C6HU43_9BACT</name>
<reference evidence="1 2" key="1">
    <citation type="journal article" date="2009" name="Appl. Environ. Microbiol.">
        <title>Community genomic and proteomic analyses of chemoautotrophic iron-oxidizing "Leptospirillum rubarum" (Group II) and "Leptospirillum ferrodiazotrophum" (Group III) bacteria in acid mine drainage biofilms.</title>
        <authorList>
            <person name="Goltsman D.S."/>
            <person name="Denef V.J."/>
            <person name="Singer S.W."/>
            <person name="VerBerkmoes N.C."/>
            <person name="Lefsrud M."/>
            <person name="Mueller R.S."/>
            <person name="Dick G.J."/>
            <person name="Sun C.L."/>
            <person name="Wheeler K.E."/>
            <person name="Zemla A."/>
            <person name="Baker B.J."/>
            <person name="Hauser L."/>
            <person name="Land M."/>
            <person name="Shah M.B."/>
            <person name="Thelen M.P."/>
            <person name="Hettich R.L."/>
            <person name="Banfield J.F."/>
        </authorList>
    </citation>
    <scope>NUCLEOTIDE SEQUENCE [LARGE SCALE GENOMIC DNA]</scope>
</reference>
<evidence type="ECO:0000313" key="1">
    <source>
        <dbReference type="EMBL" id="EES53971.1"/>
    </source>
</evidence>
<dbReference type="Proteomes" id="UP000009374">
    <property type="component" value="Unassembled WGS sequence"/>
</dbReference>
<protein>
    <submittedName>
        <fullName evidence="1">Uncharacterized protein</fullName>
    </submittedName>
</protein>
<evidence type="ECO:0000313" key="2">
    <source>
        <dbReference type="Proteomes" id="UP000009374"/>
    </source>
</evidence>
<dbReference type="AlphaFoldDB" id="C6HU43"/>
<gene>
    <name evidence="1" type="ORF">UBAL3_44810108</name>
</gene>